<proteinExistence type="predicted"/>
<dbReference type="EMBL" id="JAWQEG010000602">
    <property type="protein sequence ID" value="KAK3887873.1"/>
    <property type="molecule type" value="Genomic_DNA"/>
</dbReference>
<dbReference type="Pfam" id="PF03221">
    <property type="entry name" value="HTH_Tnp_Tc5"/>
    <property type="match status" value="1"/>
</dbReference>
<evidence type="ECO:0000256" key="2">
    <source>
        <dbReference type="ARBA" id="ARBA00023125"/>
    </source>
</evidence>
<dbReference type="GO" id="GO:0003677">
    <property type="term" value="F:DNA binding"/>
    <property type="evidence" value="ECO:0007669"/>
    <property type="project" value="UniProtKB-KW"/>
</dbReference>
<keyword evidence="6" id="KW-1185">Reference proteome</keyword>
<dbReference type="SMART" id="SM00674">
    <property type="entry name" value="CENPB"/>
    <property type="match status" value="1"/>
</dbReference>
<feature type="region of interest" description="Disordered" evidence="3">
    <location>
        <begin position="27"/>
        <end position="62"/>
    </location>
</feature>
<dbReference type="InterPro" id="IPR050863">
    <property type="entry name" value="CenT-Element_Derived"/>
</dbReference>
<dbReference type="SUPFAM" id="SSF46689">
    <property type="entry name" value="Homeodomain-like"/>
    <property type="match status" value="1"/>
</dbReference>
<accession>A0AAE1KXN4</accession>
<feature type="compositionally biased region" description="Acidic residues" evidence="3">
    <location>
        <begin position="412"/>
        <end position="421"/>
    </location>
</feature>
<dbReference type="PANTHER" id="PTHR19303">
    <property type="entry name" value="TRANSPOSON"/>
    <property type="match status" value="1"/>
</dbReference>
<feature type="domain" description="HTH CENPB-type" evidence="4">
    <location>
        <begin position="118"/>
        <end position="195"/>
    </location>
</feature>
<comment type="caution">
    <text evidence="5">The sequence shown here is derived from an EMBL/GenBank/DDBJ whole genome shotgun (WGS) entry which is preliminary data.</text>
</comment>
<evidence type="ECO:0000313" key="5">
    <source>
        <dbReference type="EMBL" id="KAK3887873.1"/>
    </source>
</evidence>
<evidence type="ECO:0000313" key="6">
    <source>
        <dbReference type="Proteomes" id="UP001286313"/>
    </source>
</evidence>
<dbReference type="Gene3D" id="1.10.10.60">
    <property type="entry name" value="Homeodomain-like"/>
    <property type="match status" value="1"/>
</dbReference>
<dbReference type="InterPro" id="IPR006600">
    <property type="entry name" value="HTH_CenpB_DNA-bd_dom"/>
</dbReference>
<keyword evidence="2" id="KW-0238">DNA-binding</keyword>
<organism evidence="5 6">
    <name type="scientific">Petrolisthes cinctipes</name>
    <name type="common">Flat porcelain crab</name>
    <dbReference type="NCBI Taxonomy" id="88211"/>
    <lineage>
        <taxon>Eukaryota</taxon>
        <taxon>Metazoa</taxon>
        <taxon>Ecdysozoa</taxon>
        <taxon>Arthropoda</taxon>
        <taxon>Crustacea</taxon>
        <taxon>Multicrustacea</taxon>
        <taxon>Malacostraca</taxon>
        <taxon>Eumalacostraca</taxon>
        <taxon>Eucarida</taxon>
        <taxon>Decapoda</taxon>
        <taxon>Pleocyemata</taxon>
        <taxon>Anomura</taxon>
        <taxon>Galatheoidea</taxon>
        <taxon>Porcellanidae</taxon>
        <taxon>Petrolisthes</taxon>
    </lineage>
</organism>
<dbReference type="PROSITE" id="PS51253">
    <property type="entry name" value="HTH_CENPB"/>
    <property type="match status" value="1"/>
</dbReference>
<dbReference type="InterPro" id="IPR009057">
    <property type="entry name" value="Homeodomain-like_sf"/>
</dbReference>
<dbReference type="InterPro" id="IPR004875">
    <property type="entry name" value="DDE_SF_endonuclease_dom"/>
</dbReference>
<reference evidence="5" key="1">
    <citation type="submission" date="2023-10" db="EMBL/GenBank/DDBJ databases">
        <title>Genome assemblies of two species of porcelain crab, Petrolisthes cinctipes and Petrolisthes manimaculis (Anomura: Porcellanidae).</title>
        <authorList>
            <person name="Angst P."/>
        </authorList>
    </citation>
    <scope>NUCLEOTIDE SEQUENCE</scope>
    <source>
        <strain evidence="5">PB745_01</strain>
        <tissue evidence="5">Gill</tissue>
    </source>
</reference>
<dbReference type="Proteomes" id="UP001286313">
    <property type="component" value="Unassembled WGS sequence"/>
</dbReference>
<sequence length="473" mass="53731">MFRHDHRPRIYSNIETKVQRVRNCSLKSCHSRRGRVGGDRPPGQEGKPNPDTEGSVPWPSVPRTMVEQAYTKRREPASVRPKSIEHFGLSESSVRTIWRKRDEIRASIKAYGASKIDSRKRAPDSKEIKMEQYLNAWVSKKEREGVPVNKKQIMEMAKEFYLTICDKEKVQPSGFQASTGWLYHFIDRKEIRNVNLTGEAASADSVAADNFPQILKDTIEEGGYDPECIYNMDECGLQYKKMPTSTFISRASKKARGRKADKIRFTILFCCNLTGTHKMKPLVVHTAAHPRCYNNLTSMSQAPVYWMKSATTQEWLTTMFVPDARWHCRKNGLPFKVLLTMDNCPAHPEHLSDLHPKVKVLFYPPNTTSLLQPLDQEVIANVKTFYQTRGYALMRQQTETGEEIQAILDSGDEAGDIDDPLPEPAGGEPGTGTPPTQTDGDDQSARSSVPHHHLAPNPNAISVKQFWRQFRMK</sequence>
<gene>
    <name evidence="5" type="ORF">Pcinc_008023</name>
</gene>
<dbReference type="GO" id="GO:0005634">
    <property type="term" value="C:nucleus"/>
    <property type="evidence" value="ECO:0007669"/>
    <property type="project" value="UniProtKB-SubCell"/>
</dbReference>
<dbReference type="AlphaFoldDB" id="A0AAE1KXN4"/>
<dbReference type="Pfam" id="PF03184">
    <property type="entry name" value="DDE_1"/>
    <property type="match status" value="1"/>
</dbReference>
<feature type="region of interest" description="Disordered" evidence="3">
    <location>
        <begin position="412"/>
        <end position="460"/>
    </location>
</feature>
<name>A0AAE1KXN4_PETCI</name>
<evidence type="ECO:0000259" key="4">
    <source>
        <dbReference type="PROSITE" id="PS51253"/>
    </source>
</evidence>
<dbReference type="PANTHER" id="PTHR19303:SF26">
    <property type="entry name" value="TIGGER TRANSPOSABLE ELEMENT-DERIVED PROTEIN 1"/>
    <property type="match status" value="1"/>
</dbReference>
<evidence type="ECO:0000256" key="3">
    <source>
        <dbReference type="SAM" id="MobiDB-lite"/>
    </source>
</evidence>
<evidence type="ECO:0000256" key="1">
    <source>
        <dbReference type="ARBA" id="ARBA00004123"/>
    </source>
</evidence>
<protein>
    <recommendedName>
        <fullName evidence="4">HTH CENPB-type domain-containing protein</fullName>
    </recommendedName>
</protein>
<comment type="subcellular location">
    <subcellularLocation>
        <location evidence="1">Nucleus</location>
    </subcellularLocation>
</comment>